<sequence length="352" mass="39787">MTPEDGKGEGELILYRTEDGRAALQLRLADGTVWLTQAEIAVLFDTTKQNVSLHFKTIFADAELAEGAVVKDSLTTAADGKRYVTKLYNLSAILAVGYRVRSARGVQFRRWATEVLNDYLVKGFVMNDERLKDPAGFDYFDELLDRIRDIRASEKRFYQKVRDLFAATSADYDPKNETAKTFFASIQNKLVFAITGMTAAELIVARADPSQPNMALTSWKGDRVRKGDVAISKNYLTAEEISDLNLLTTAFLDFAELRARNRQPTTMAEWIAQTDRFVAFNERGVLQGAGRISHLQMEQVVFDRFETFDKRRRATETDAAEQEAISELTELEQQARSSKRHPANNKPQKKSS</sequence>
<evidence type="ECO:0000256" key="1">
    <source>
        <dbReference type="SAM" id="MobiDB-lite"/>
    </source>
</evidence>
<proteinExistence type="predicted"/>
<accession>E6VID0</accession>
<dbReference type="BioCyc" id="RPAL652103:RPDX1_RS07480-MONOMER"/>
<organism evidence="2 3">
    <name type="scientific">Rhodopseudomonas palustris (strain DX-1)</name>
    <dbReference type="NCBI Taxonomy" id="652103"/>
    <lineage>
        <taxon>Bacteria</taxon>
        <taxon>Pseudomonadati</taxon>
        <taxon>Pseudomonadota</taxon>
        <taxon>Alphaproteobacteria</taxon>
        <taxon>Hyphomicrobiales</taxon>
        <taxon>Nitrobacteraceae</taxon>
        <taxon>Rhodopseudomonas</taxon>
    </lineage>
</organism>
<evidence type="ECO:0000313" key="3">
    <source>
        <dbReference type="Proteomes" id="UP000001402"/>
    </source>
</evidence>
<dbReference type="InterPro" id="IPR011204">
    <property type="entry name" value="Virulence_RhuM-like"/>
</dbReference>
<dbReference type="AlphaFoldDB" id="E6VID0"/>
<reference evidence="2" key="1">
    <citation type="submission" date="2010-12" db="EMBL/GenBank/DDBJ databases">
        <title>Complete sequence of Rhodopseudomonas palustris DX-1.</title>
        <authorList>
            <consortium name="US DOE Joint Genome Institute"/>
            <person name="Lucas S."/>
            <person name="Copeland A."/>
            <person name="Lapidus A."/>
            <person name="Cheng J.-F."/>
            <person name="Goodwin L."/>
            <person name="Pitluck S."/>
            <person name="Misra M."/>
            <person name="Chertkov O."/>
            <person name="Detter J.C."/>
            <person name="Han C."/>
            <person name="Tapia R."/>
            <person name="Land M."/>
            <person name="Hauser L."/>
            <person name="Kyrpides N."/>
            <person name="Ivanova N."/>
            <person name="Ovchinnikova G."/>
            <person name="Logan B."/>
            <person name="Oda Y."/>
            <person name="Harwood C."/>
            <person name="Woyke T."/>
        </authorList>
    </citation>
    <scope>NUCLEOTIDE SEQUENCE [LARGE SCALE GENOMIC DNA]</scope>
    <source>
        <strain evidence="2">DX-1</strain>
    </source>
</reference>
<dbReference type="PIRSF" id="PIRSF015268">
    <property type="entry name" value="Virulence_RhuM"/>
    <property type="match status" value="1"/>
</dbReference>
<dbReference type="Pfam" id="PF13310">
    <property type="entry name" value="Virulence_RhuM"/>
    <property type="match status" value="1"/>
</dbReference>
<gene>
    <name evidence="2" type="ordered locus">Rpdx1_1519</name>
</gene>
<evidence type="ECO:0000313" key="2">
    <source>
        <dbReference type="EMBL" id="ADU43139.1"/>
    </source>
</evidence>
<dbReference type="PANTHER" id="PTHR35810">
    <property type="entry name" value="CYTOPLASMIC PROTEIN-RELATED"/>
    <property type="match status" value="1"/>
</dbReference>
<keyword evidence="2" id="KW-0238">DNA-binding</keyword>
<dbReference type="PANTHER" id="PTHR35810:SF1">
    <property type="entry name" value="CYTOPLASMIC PROTEIN"/>
    <property type="match status" value="1"/>
</dbReference>
<dbReference type="GO" id="GO:0003677">
    <property type="term" value="F:DNA binding"/>
    <property type="evidence" value="ECO:0007669"/>
    <property type="project" value="UniProtKB-KW"/>
</dbReference>
<dbReference type="KEGG" id="rpx:Rpdx1_1519"/>
<protein>
    <submittedName>
        <fullName evidence="2">Putative DNA-binding protein</fullName>
    </submittedName>
</protein>
<dbReference type="Proteomes" id="UP000001402">
    <property type="component" value="Chromosome"/>
</dbReference>
<dbReference type="STRING" id="652103.Rpdx1_1519"/>
<dbReference type="OrthoDB" id="9802752at2"/>
<dbReference type="eggNOG" id="COG3943">
    <property type="taxonomic scope" value="Bacteria"/>
</dbReference>
<dbReference type="HOGENOM" id="CLU_048266_0_0_5"/>
<name>E6VID0_RHOPX</name>
<feature type="region of interest" description="Disordered" evidence="1">
    <location>
        <begin position="313"/>
        <end position="352"/>
    </location>
</feature>
<feature type="compositionally biased region" description="Basic residues" evidence="1">
    <location>
        <begin position="337"/>
        <end position="352"/>
    </location>
</feature>
<dbReference type="EMBL" id="CP002418">
    <property type="protein sequence ID" value="ADU43139.1"/>
    <property type="molecule type" value="Genomic_DNA"/>
</dbReference>